<reference evidence="4 5" key="1">
    <citation type="submission" date="2020-04" db="EMBL/GenBank/DDBJ databases">
        <title>CFH 90308 Microbacterium sp.</title>
        <authorList>
            <person name="Nie G."/>
            <person name="Ming H."/>
            <person name="Xia T."/>
        </authorList>
    </citation>
    <scope>NUCLEOTIDE SEQUENCE [LARGE SCALE GENOMIC DNA]</scope>
    <source>
        <strain evidence="4 5">CFH 90308</strain>
    </source>
</reference>
<keyword evidence="5" id="KW-1185">Reference proteome</keyword>
<dbReference type="Gene3D" id="2.60.120.260">
    <property type="entry name" value="Galactose-binding domain-like"/>
    <property type="match status" value="1"/>
</dbReference>
<proteinExistence type="predicted"/>
<evidence type="ECO:0000256" key="2">
    <source>
        <dbReference type="SAM" id="SignalP"/>
    </source>
</evidence>
<dbReference type="SUPFAM" id="SSF53474">
    <property type="entry name" value="alpha/beta-Hydrolases"/>
    <property type="match status" value="1"/>
</dbReference>
<feature type="domain" description="Xaa-Pro dipeptidyl-peptidase C-terminal" evidence="3">
    <location>
        <begin position="334"/>
        <end position="583"/>
    </location>
</feature>
<dbReference type="EMBL" id="JABACI010000001">
    <property type="protein sequence ID" value="NLP83273.1"/>
    <property type="molecule type" value="Genomic_DNA"/>
</dbReference>
<accession>A0ABX1KBA8</accession>
<protein>
    <submittedName>
        <fullName evidence="4">CocE/NonD family hydrolase</fullName>
    </submittedName>
</protein>
<dbReference type="RefSeq" id="WP_168911702.1">
    <property type="nucleotide sequence ID" value="NZ_JABACI010000001.1"/>
</dbReference>
<keyword evidence="2" id="KW-0732">Signal</keyword>
<dbReference type="InterPro" id="IPR008979">
    <property type="entry name" value="Galactose-bd-like_sf"/>
</dbReference>
<dbReference type="InterPro" id="IPR000383">
    <property type="entry name" value="Xaa-Pro-like_dom"/>
</dbReference>
<organism evidence="4 5">
    <name type="scientific">Microbacterium salsuginis</name>
    <dbReference type="NCBI Taxonomy" id="2722803"/>
    <lineage>
        <taxon>Bacteria</taxon>
        <taxon>Bacillati</taxon>
        <taxon>Actinomycetota</taxon>
        <taxon>Actinomycetes</taxon>
        <taxon>Micrococcales</taxon>
        <taxon>Microbacteriaceae</taxon>
        <taxon>Microbacterium</taxon>
    </lineage>
</organism>
<evidence type="ECO:0000313" key="4">
    <source>
        <dbReference type="EMBL" id="NLP83273.1"/>
    </source>
</evidence>
<dbReference type="SUPFAM" id="SSF49785">
    <property type="entry name" value="Galactose-binding domain-like"/>
    <property type="match status" value="1"/>
</dbReference>
<feature type="chain" id="PRO_5047425889" evidence="2">
    <location>
        <begin position="24"/>
        <end position="600"/>
    </location>
</feature>
<feature type="signal peptide" evidence="2">
    <location>
        <begin position="1"/>
        <end position="23"/>
    </location>
</feature>
<dbReference type="Pfam" id="PF08530">
    <property type="entry name" value="PepX_C"/>
    <property type="match status" value="1"/>
</dbReference>
<dbReference type="Gene3D" id="3.40.50.1820">
    <property type="entry name" value="alpha/beta hydrolase"/>
    <property type="match status" value="2"/>
</dbReference>
<dbReference type="InterPro" id="IPR013736">
    <property type="entry name" value="Xaa-Pro_dipept_C"/>
</dbReference>
<dbReference type="Proteomes" id="UP001429745">
    <property type="component" value="Unassembled WGS sequence"/>
</dbReference>
<dbReference type="Pfam" id="PF02129">
    <property type="entry name" value="Peptidase_S15"/>
    <property type="match status" value="1"/>
</dbReference>
<name>A0ABX1KBA8_9MICO</name>
<dbReference type="InterPro" id="IPR005674">
    <property type="entry name" value="CocE/Ser_esterase"/>
</dbReference>
<dbReference type="InterPro" id="IPR029058">
    <property type="entry name" value="AB_hydrolase_fold"/>
</dbReference>
<dbReference type="GO" id="GO:0016787">
    <property type="term" value="F:hydrolase activity"/>
    <property type="evidence" value="ECO:0007669"/>
    <property type="project" value="UniProtKB-KW"/>
</dbReference>
<evidence type="ECO:0000256" key="1">
    <source>
        <dbReference type="ARBA" id="ARBA00022801"/>
    </source>
</evidence>
<evidence type="ECO:0000313" key="5">
    <source>
        <dbReference type="Proteomes" id="UP001429745"/>
    </source>
</evidence>
<comment type="caution">
    <text evidence="4">The sequence shown here is derived from an EMBL/GenBank/DDBJ whole genome shotgun (WGS) entry which is preliminary data.</text>
</comment>
<gene>
    <name evidence="4" type="ORF">HF576_05400</name>
</gene>
<sequence>MWAAGVAALAIAGATLATAPAVADERVSEPGVYEGYSPELYDEWVRESQYVPMRDGTRLAVDVYRPAVDGVAVETPHPVVWEHQLSRASVTASGAVRLAGVESGMAELTKHGYVVAFVDRRGNGASFGTMQGYHPRAEARDAHDVMEWFEDQPWSTDRIGVFGCSNTGEAAMHAATAGSPHLKAVFAGNYSFHKFDGFNRGGIRANWGVGPNRTLEQDLTNLPVDGDDGGALLRQAALEHQANTSLRDMWRAAPFRDSHVDAVGTQPWEEFSVATYRDEIERSGAALYSWDGWQDDFRKEVLVSAASLANPHKVLVGPWGHCGSDGFDIVAERHRFFDYWLKGVENGIMDEPAYTWLVEHGDGQSEWRQSDVWPSRSHEASLYLGQGRSGTVESVNDGTLGLDHPRGRGGADEYQVDYALTCPAPVGLGQTCPQDEHGLTYTTEVLTSDVEVTGHPELELTLSSTAPDQNVFVYLEDVAPDGSVRIVTDGRVRAALSATGDSPWDVLGTPWYRGTEADYEALAPGEPRTMRVDLLPTSYVFPEGHRLRVTITGADVRESMRTEFEPAPLLIVHRDAVLASKLVLPVDGAPGNVGGLRSAR</sequence>
<evidence type="ECO:0000259" key="3">
    <source>
        <dbReference type="SMART" id="SM00939"/>
    </source>
</evidence>
<dbReference type="SMART" id="SM00939">
    <property type="entry name" value="PepX_C"/>
    <property type="match status" value="1"/>
</dbReference>
<keyword evidence="1 4" id="KW-0378">Hydrolase</keyword>
<dbReference type="NCBIfam" id="TIGR00976">
    <property type="entry name" value="CocE_NonD"/>
    <property type="match status" value="1"/>
</dbReference>